<keyword evidence="2" id="KW-0472">Membrane</keyword>
<dbReference type="EMBL" id="JAVRRG010000034">
    <property type="protein sequence ID" value="KAK5094444.1"/>
    <property type="molecule type" value="Genomic_DNA"/>
</dbReference>
<feature type="compositionally biased region" description="Basic and acidic residues" evidence="1">
    <location>
        <begin position="106"/>
        <end position="124"/>
    </location>
</feature>
<feature type="compositionally biased region" description="Polar residues" evidence="1">
    <location>
        <begin position="272"/>
        <end position="306"/>
    </location>
</feature>
<comment type="caution">
    <text evidence="3">The sequence shown here is derived from an EMBL/GenBank/DDBJ whole genome shotgun (WGS) entry which is preliminary data.</text>
</comment>
<protein>
    <submittedName>
        <fullName evidence="3">Uncharacterized protein</fullName>
    </submittedName>
</protein>
<feature type="compositionally biased region" description="Basic and acidic residues" evidence="1">
    <location>
        <begin position="229"/>
        <end position="266"/>
    </location>
</feature>
<feature type="compositionally biased region" description="Polar residues" evidence="1">
    <location>
        <begin position="205"/>
        <end position="215"/>
    </location>
</feature>
<keyword evidence="2" id="KW-1133">Transmembrane helix</keyword>
<organism evidence="3 4">
    <name type="scientific">Lithohypha guttulata</name>
    <dbReference type="NCBI Taxonomy" id="1690604"/>
    <lineage>
        <taxon>Eukaryota</taxon>
        <taxon>Fungi</taxon>
        <taxon>Dikarya</taxon>
        <taxon>Ascomycota</taxon>
        <taxon>Pezizomycotina</taxon>
        <taxon>Eurotiomycetes</taxon>
        <taxon>Chaetothyriomycetidae</taxon>
        <taxon>Chaetothyriales</taxon>
        <taxon>Trichomeriaceae</taxon>
        <taxon>Lithohypha</taxon>
    </lineage>
</organism>
<feature type="compositionally biased region" description="Polar residues" evidence="1">
    <location>
        <begin position="348"/>
        <end position="372"/>
    </location>
</feature>
<keyword evidence="4" id="KW-1185">Reference proteome</keyword>
<evidence type="ECO:0000256" key="2">
    <source>
        <dbReference type="SAM" id="Phobius"/>
    </source>
</evidence>
<evidence type="ECO:0000256" key="1">
    <source>
        <dbReference type="SAM" id="MobiDB-lite"/>
    </source>
</evidence>
<feature type="region of interest" description="Disordered" evidence="1">
    <location>
        <begin position="39"/>
        <end position="468"/>
    </location>
</feature>
<feature type="transmembrane region" description="Helical" evidence="2">
    <location>
        <begin position="6"/>
        <end position="26"/>
    </location>
</feature>
<evidence type="ECO:0000313" key="3">
    <source>
        <dbReference type="EMBL" id="KAK5094444.1"/>
    </source>
</evidence>
<gene>
    <name evidence="3" type="ORF">LTR24_003599</name>
</gene>
<feature type="compositionally biased region" description="Polar residues" evidence="1">
    <location>
        <begin position="419"/>
        <end position="461"/>
    </location>
</feature>
<feature type="compositionally biased region" description="Polar residues" evidence="1">
    <location>
        <begin position="70"/>
        <end position="80"/>
    </location>
</feature>
<feature type="compositionally biased region" description="Low complexity" evidence="1">
    <location>
        <begin position="332"/>
        <end position="342"/>
    </location>
</feature>
<accession>A0ABR0KEE7</accession>
<proteinExistence type="predicted"/>
<dbReference type="Proteomes" id="UP001345013">
    <property type="component" value="Unassembled WGS sequence"/>
</dbReference>
<feature type="compositionally biased region" description="Polar residues" evidence="1">
    <location>
        <begin position="155"/>
        <end position="168"/>
    </location>
</feature>
<feature type="compositionally biased region" description="Polar residues" evidence="1">
    <location>
        <begin position="183"/>
        <end position="194"/>
    </location>
</feature>
<reference evidence="3 4" key="1">
    <citation type="submission" date="2023-08" db="EMBL/GenBank/DDBJ databases">
        <title>Black Yeasts Isolated from many extreme environments.</title>
        <authorList>
            <person name="Coleine C."/>
            <person name="Stajich J.E."/>
            <person name="Selbmann L."/>
        </authorList>
    </citation>
    <scope>NUCLEOTIDE SEQUENCE [LARGE SCALE GENOMIC DNA]</scope>
    <source>
        <strain evidence="3 4">CCFEE 5885</strain>
    </source>
</reference>
<feature type="compositionally biased region" description="Polar residues" evidence="1">
    <location>
        <begin position="313"/>
        <end position="327"/>
    </location>
</feature>
<sequence>MSTSYISVAISYGLVIVIGGVATYIYKPDLVTRLLPAVASSQQADTADEQKSTNKKKNKKPKTVKEAADQVTSVVSTGTEEASRTSKKRKISPPIDNTITATAVDGQKKELPRDTENDITDKDFAQQLAKAQEGTKLQAKTQQKGPAPARLAATLQPTKSGRSSTAELSSSAGGDADDDMSSVESPQQRPTSGRDTSDMLEPSTAAPTSLRLTNVTEPKKPKQTPKQFEQVESKKQRAARAKREEQKKINQESDKLHEQKKQEQLRRARTAAGTSNQTKANNFAASTSNAWQNKPSGATSVPSSSAGPLLDTFETSNTTKESVQAQPAPTVANESSSNNNAADLKSQMGGNTASAVTASARENGTWAEQMSVSEEEQMNIVREQQQEDAWQSVQSKKSKKKGRKEGDTSSEASFAVPSRPQSQSRVTKPQADSTNTNGATKSQPSVNRFATIQPTANTSGLQEDDWAA</sequence>
<evidence type="ECO:0000313" key="4">
    <source>
        <dbReference type="Proteomes" id="UP001345013"/>
    </source>
</evidence>
<name>A0ABR0KEE7_9EURO</name>
<feature type="compositionally biased region" description="Basic residues" evidence="1">
    <location>
        <begin position="53"/>
        <end position="62"/>
    </location>
</feature>
<keyword evidence="2" id="KW-0812">Transmembrane</keyword>